<name>A0ACC2CWI4_DIPCM</name>
<sequence>MTAAAKKQQVVDTTCSSLLHELELIWDEVGESDAARDTMLLQLEQECLEVYRRKVDQANKTRASLHQALADSEAELARLCSALGDGVFISPAEIRAGTLKEQLGAIAPQLEQLHQKKEDRTKQFMEVKSQIRKISGEISGSSQNGDAESFSPSDEPDLSLRRLEDYQAQLQSLLKEKSDRLHKVLDCINAVHNLCAVLGLDFFKMVTEVHPSLDESGSNQPKSISNDTLNRLAHTIQSLQEEKRRRLQKLQGLGSALLDLWNLMDTPSEEQHLFQSVTRSIGAADSDVVAPNALAYDIIEEAEVEVERLERLKASKMKELVLKKRIELEEICRNSHMEPDASTAQDVTNAFIDSGGKDLYICNTAIKIVSISRMFEILSGMNCW</sequence>
<accession>A0ACC2CWI4</accession>
<comment type="caution">
    <text evidence="1">The sequence shown here is derived from an EMBL/GenBank/DDBJ whole genome shotgun (WGS) entry which is preliminary data.</text>
</comment>
<gene>
    <name evidence="1" type="ORF">O6H91_08G021000</name>
</gene>
<evidence type="ECO:0000313" key="2">
    <source>
        <dbReference type="Proteomes" id="UP001162992"/>
    </source>
</evidence>
<proteinExistence type="predicted"/>
<protein>
    <submittedName>
        <fullName evidence="1">Uncharacterized protein</fullName>
    </submittedName>
</protein>
<evidence type="ECO:0000313" key="1">
    <source>
        <dbReference type="EMBL" id="KAJ7546032.1"/>
    </source>
</evidence>
<dbReference type="Proteomes" id="UP001162992">
    <property type="component" value="Chromosome 8"/>
</dbReference>
<reference evidence="2" key="1">
    <citation type="journal article" date="2024" name="Proc. Natl. Acad. Sci. U.S.A.">
        <title>Extraordinary preservation of gene collinearity over three hundred million years revealed in homosporous lycophytes.</title>
        <authorList>
            <person name="Li C."/>
            <person name="Wickell D."/>
            <person name="Kuo L.Y."/>
            <person name="Chen X."/>
            <person name="Nie B."/>
            <person name="Liao X."/>
            <person name="Peng D."/>
            <person name="Ji J."/>
            <person name="Jenkins J."/>
            <person name="Williams M."/>
            <person name="Shu S."/>
            <person name="Plott C."/>
            <person name="Barry K."/>
            <person name="Rajasekar S."/>
            <person name="Grimwood J."/>
            <person name="Han X."/>
            <person name="Sun S."/>
            <person name="Hou Z."/>
            <person name="He W."/>
            <person name="Dai G."/>
            <person name="Sun C."/>
            <person name="Schmutz J."/>
            <person name="Leebens-Mack J.H."/>
            <person name="Li F.W."/>
            <person name="Wang L."/>
        </authorList>
    </citation>
    <scope>NUCLEOTIDE SEQUENCE [LARGE SCALE GENOMIC DNA]</scope>
    <source>
        <strain evidence="2">cv. PW_Plant_1</strain>
    </source>
</reference>
<dbReference type="EMBL" id="CM055099">
    <property type="protein sequence ID" value="KAJ7546032.1"/>
    <property type="molecule type" value="Genomic_DNA"/>
</dbReference>
<keyword evidence="2" id="KW-1185">Reference proteome</keyword>
<organism evidence="1 2">
    <name type="scientific">Diphasiastrum complanatum</name>
    <name type="common">Issler's clubmoss</name>
    <name type="synonym">Lycopodium complanatum</name>
    <dbReference type="NCBI Taxonomy" id="34168"/>
    <lineage>
        <taxon>Eukaryota</taxon>
        <taxon>Viridiplantae</taxon>
        <taxon>Streptophyta</taxon>
        <taxon>Embryophyta</taxon>
        <taxon>Tracheophyta</taxon>
        <taxon>Lycopodiopsida</taxon>
        <taxon>Lycopodiales</taxon>
        <taxon>Lycopodiaceae</taxon>
        <taxon>Lycopodioideae</taxon>
        <taxon>Diphasiastrum</taxon>
    </lineage>
</organism>